<feature type="compositionally biased region" description="Polar residues" evidence="2">
    <location>
        <begin position="210"/>
        <end position="221"/>
    </location>
</feature>
<protein>
    <submittedName>
        <fullName evidence="3">Uncharacterized protein</fullName>
    </submittedName>
</protein>
<dbReference type="EMBL" id="PYSW02000005">
    <property type="protein sequence ID" value="KAG2392260.1"/>
    <property type="molecule type" value="Genomic_DNA"/>
</dbReference>
<gene>
    <name evidence="3" type="ORF">C9374_012512</name>
</gene>
<keyword evidence="4" id="KW-1185">Reference proteome</keyword>
<evidence type="ECO:0000313" key="4">
    <source>
        <dbReference type="Proteomes" id="UP000816034"/>
    </source>
</evidence>
<feature type="compositionally biased region" description="Low complexity" evidence="2">
    <location>
        <begin position="198"/>
        <end position="209"/>
    </location>
</feature>
<name>A0AA88KW19_NAELO</name>
<organism evidence="3 4">
    <name type="scientific">Naegleria lovaniensis</name>
    <name type="common">Amoeba</name>
    <dbReference type="NCBI Taxonomy" id="51637"/>
    <lineage>
        <taxon>Eukaryota</taxon>
        <taxon>Discoba</taxon>
        <taxon>Heterolobosea</taxon>
        <taxon>Tetramitia</taxon>
        <taxon>Eutetramitia</taxon>
        <taxon>Vahlkampfiidae</taxon>
        <taxon>Naegleria</taxon>
    </lineage>
</organism>
<dbReference type="Proteomes" id="UP000816034">
    <property type="component" value="Unassembled WGS sequence"/>
</dbReference>
<dbReference type="AlphaFoldDB" id="A0AA88KW19"/>
<keyword evidence="1" id="KW-0175">Coiled coil</keyword>
<feature type="coiled-coil region" evidence="1">
    <location>
        <begin position="80"/>
        <end position="114"/>
    </location>
</feature>
<evidence type="ECO:0000256" key="1">
    <source>
        <dbReference type="SAM" id="Coils"/>
    </source>
</evidence>
<sequence>MELFWDQVEVTEDQLNTFRRLHAIINNQYCEQRENLSIEEMQDWDNYCLSKLSNTDTLFNTVRFLATQDFEKFRFVYFMIREALKEVDRKQKEIDELQKENLELKAKVSMKEQIVQLFSSTAATTSTSQECTAAPKIVLSPSSEPSSLITATNVESPQNILVLSNPSVFVTSSAADNTLLTTAAATAANATVTSTCPDSVGVDSQSSSQTNSCEEQQPCENKSTDLMPDVSLSTTADQSPPIPKPQRRLSIIIL</sequence>
<reference evidence="3 4" key="1">
    <citation type="journal article" date="2018" name="BMC Genomics">
        <title>The genome of Naegleria lovaniensis, the basis for a comparative approach to unravel pathogenicity factors of the human pathogenic amoeba N. fowleri.</title>
        <authorList>
            <person name="Liechti N."/>
            <person name="Schurch N."/>
            <person name="Bruggmann R."/>
            <person name="Wittwer M."/>
        </authorList>
    </citation>
    <scope>NUCLEOTIDE SEQUENCE [LARGE SCALE GENOMIC DNA]</scope>
    <source>
        <strain evidence="3 4">ATCC 30569</strain>
    </source>
</reference>
<dbReference type="GeneID" id="68104966"/>
<comment type="caution">
    <text evidence="3">The sequence shown here is derived from an EMBL/GenBank/DDBJ whole genome shotgun (WGS) entry which is preliminary data.</text>
</comment>
<evidence type="ECO:0000313" key="3">
    <source>
        <dbReference type="EMBL" id="KAG2392260.1"/>
    </source>
</evidence>
<evidence type="ECO:0000256" key="2">
    <source>
        <dbReference type="SAM" id="MobiDB-lite"/>
    </source>
</evidence>
<proteinExistence type="predicted"/>
<dbReference type="RefSeq" id="XP_044554154.1">
    <property type="nucleotide sequence ID" value="XM_044688287.1"/>
</dbReference>
<feature type="region of interest" description="Disordered" evidence="2">
    <location>
        <begin position="198"/>
        <end position="248"/>
    </location>
</feature>
<accession>A0AA88KW19</accession>